<comment type="caution">
    <text evidence="2">The sequence shown here is derived from an EMBL/GenBank/DDBJ whole genome shotgun (WGS) entry which is preliminary data.</text>
</comment>
<dbReference type="EMBL" id="CAJGYO010000012">
    <property type="protein sequence ID" value="CAD6263119.1"/>
    <property type="molecule type" value="Genomic_DNA"/>
</dbReference>
<evidence type="ECO:0000313" key="3">
    <source>
        <dbReference type="Proteomes" id="UP000604825"/>
    </source>
</evidence>
<reference evidence="2" key="1">
    <citation type="submission" date="2020-10" db="EMBL/GenBank/DDBJ databases">
        <authorList>
            <person name="Han B."/>
            <person name="Lu T."/>
            <person name="Zhao Q."/>
            <person name="Huang X."/>
            <person name="Zhao Y."/>
        </authorList>
    </citation>
    <scope>NUCLEOTIDE SEQUENCE</scope>
</reference>
<protein>
    <recommendedName>
        <fullName evidence="4">Late embryogenesis abundant protein LEA-2 subgroup domain-containing protein</fullName>
    </recommendedName>
</protein>
<dbReference type="PANTHER" id="PTHR33994">
    <property type="entry name" value="OS04G0515000 PROTEIN"/>
    <property type="match status" value="1"/>
</dbReference>
<proteinExistence type="predicted"/>
<dbReference type="PANTHER" id="PTHR33994:SF19">
    <property type="entry name" value="LATE EMBRYOGENESIS ABUNDANT PROTEIN LEA-2 SUBGROUP DOMAIN-CONTAINING PROTEIN"/>
    <property type="match status" value="1"/>
</dbReference>
<evidence type="ECO:0000256" key="1">
    <source>
        <dbReference type="SAM" id="MobiDB-lite"/>
    </source>
</evidence>
<organism evidence="2 3">
    <name type="scientific">Miscanthus lutarioriparius</name>
    <dbReference type="NCBI Taxonomy" id="422564"/>
    <lineage>
        <taxon>Eukaryota</taxon>
        <taxon>Viridiplantae</taxon>
        <taxon>Streptophyta</taxon>
        <taxon>Embryophyta</taxon>
        <taxon>Tracheophyta</taxon>
        <taxon>Spermatophyta</taxon>
        <taxon>Magnoliopsida</taxon>
        <taxon>Liliopsida</taxon>
        <taxon>Poales</taxon>
        <taxon>Poaceae</taxon>
        <taxon>PACMAD clade</taxon>
        <taxon>Panicoideae</taxon>
        <taxon>Andropogonodae</taxon>
        <taxon>Andropogoneae</taxon>
        <taxon>Saccharinae</taxon>
        <taxon>Miscanthus</taxon>
    </lineage>
</organism>
<gene>
    <name evidence="2" type="ORF">NCGR_LOCUS46439</name>
</gene>
<dbReference type="OrthoDB" id="686111at2759"/>
<dbReference type="AlphaFoldDB" id="A0A811QWW1"/>
<feature type="region of interest" description="Disordered" evidence="1">
    <location>
        <begin position="172"/>
        <end position="196"/>
    </location>
</feature>
<name>A0A811QWW1_9POAL</name>
<dbReference type="Proteomes" id="UP000604825">
    <property type="component" value="Unassembled WGS sequence"/>
</dbReference>
<accession>A0A811QWW1</accession>
<evidence type="ECO:0008006" key="4">
    <source>
        <dbReference type="Google" id="ProtNLM"/>
    </source>
</evidence>
<keyword evidence="3" id="KW-1185">Reference proteome</keyword>
<sequence length="196" mass="20815">MLVCAAVAVLVVAGFVWLMVHIARLLPMRHPDYLVSMTGVDGLNLEATSGGVPTTLSPVFNLTVRIVNPGNVNPWDSTCVLGLSTAVVSYGDAFLGRGSVPPFCAEENEVQERMATAWGEDVVLPRFLRERLSAELERGEASLDVQVTMPAGCSRCTDTVLVCNKVKIGGSSPSPCRVEEVYPRPQPTPAAAGSTS</sequence>
<evidence type="ECO:0000313" key="2">
    <source>
        <dbReference type="EMBL" id="CAD6263119.1"/>
    </source>
</evidence>